<organism evidence="3 4">
    <name type="scientific">Prymnesium parvum</name>
    <name type="common">Toxic golden alga</name>
    <dbReference type="NCBI Taxonomy" id="97485"/>
    <lineage>
        <taxon>Eukaryota</taxon>
        <taxon>Haptista</taxon>
        <taxon>Haptophyta</taxon>
        <taxon>Prymnesiophyceae</taxon>
        <taxon>Prymnesiales</taxon>
        <taxon>Prymnesiaceae</taxon>
        <taxon>Prymnesium</taxon>
    </lineage>
</organism>
<dbReference type="CDD" id="cd00056">
    <property type="entry name" value="ENDO3c"/>
    <property type="match status" value="1"/>
</dbReference>
<dbReference type="GO" id="GO:0016787">
    <property type="term" value="F:hydrolase activity"/>
    <property type="evidence" value="ECO:0007669"/>
    <property type="project" value="UniProtKB-ARBA"/>
</dbReference>
<dbReference type="GO" id="GO:0140097">
    <property type="term" value="F:catalytic activity, acting on DNA"/>
    <property type="evidence" value="ECO:0007669"/>
    <property type="project" value="UniProtKB-ARBA"/>
</dbReference>
<feature type="domain" description="HhH-GPD" evidence="2">
    <location>
        <begin position="152"/>
        <end position="309"/>
    </location>
</feature>
<sequence>MGATRAASRRGGEAADAAATSPSTAVIKQEDAATSIPIKREPHPPPSAEAHTAASRSRRPAPAWKAELTPAFHAKLEGAEAPPPPKRARTAKATVHDPFPHHHAPSADECRAVHAALARLHPEVVREKRRQAEEGACGGRTLVLDALVGTILSQNTTDTNSHRAFSQLKALFPTWEEVRLAPAEKVADAIRSGGLAATKTERIQSILEMLRQERGACSLEYLRDMEDDAVKEELRRFKGVGAKTISCVLMFCLKRADFPVDTHVWKIALALGWVPKSADRDQTYEHLNRRVPADIKYELHVLLVKHGKVYKNQVQELRKACAAIKTPAADIAE</sequence>
<dbReference type="SUPFAM" id="SSF48150">
    <property type="entry name" value="DNA-glycosylase"/>
    <property type="match status" value="1"/>
</dbReference>
<dbReference type="GO" id="GO:0006284">
    <property type="term" value="P:base-excision repair"/>
    <property type="evidence" value="ECO:0007669"/>
    <property type="project" value="InterPro"/>
</dbReference>
<accession>A0AB34IX74</accession>
<evidence type="ECO:0000313" key="4">
    <source>
        <dbReference type="Proteomes" id="UP001515480"/>
    </source>
</evidence>
<dbReference type="Gene3D" id="1.10.340.30">
    <property type="entry name" value="Hypothetical protein, domain 2"/>
    <property type="match status" value="1"/>
</dbReference>
<feature type="region of interest" description="Disordered" evidence="1">
    <location>
        <begin position="1"/>
        <end position="65"/>
    </location>
</feature>
<keyword evidence="4" id="KW-1185">Reference proteome</keyword>
<dbReference type="SMART" id="SM00478">
    <property type="entry name" value="ENDO3c"/>
    <property type="match status" value="1"/>
</dbReference>
<gene>
    <name evidence="3" type="ORF">AB1Y20_004757</name>
</gene>
<evidence type="ECO:0000259" key="2">
    <source>
        <dbReference type="SMART" id="SM00478"/>
    </source>
</evidence>
<dbReference type="AlphaFoldDB" id="A0AB34IX74"/>
<dbReference type="InterPro" id="IPR023170">
    <property type="entry name" value="HhH_base_excis_C"/>
</dbReference>
<dbReference type="Proteomes" id="UP001515480">
    <property type="component" value="Unassembled WGS sequence"/>
</dbReference>
<evidence type="ECO:0000313" key="3">
    <source>
        <dbReference type="EMBL" id="KAL1508661.1"/>
    </source>
</evidence>
<reference evidence="3 4" key="1">
    <citation type="journal article" date="2024" name="Science">
        <title>Giant polyketide synthase enzymes in the biosynthesis of giant marine polyether toxins.</title>
        <authorList>
            <person name="Fallon T.R."/>
            <person name="Shende V.V."/>
            <person name="Wierzbicki I.H."/>
            <person name="Pendleton A.L."/>
            <person name="Watervoot N.F."/>
            <person name="Auber R.P."/>
            <person name="Gonzalez D.J."/>
            <person name="Wisecaver J.H."/>
            <person name="Moore B.S."/>
        </authorList>
    </citation>
    <scope>NUCLEOTIDE SEQUENCE [LARGE SCALE GENOMIC DNA]</scope>
    <source>
        <strain evidence="3 4">12B1</strain>
    </source>
</reference>
<proteinExistence type="predicted"/>
<name>A0AB34IX74_PRYPA</name>
<protein>
    <recommendedName>
        <fullName evidence="2">HhH-GPD domain-containing protein</fullName>
    </recommendedName>
</protein>
<dbReference type="Pfam" id="PF00730">
    <property type="entry name" value="HhH-GPD"/>
    <property type="match status" value="1"/>
</dbReference>
<dbReference type="InterPro" id="IPR011257">
    <property type="entry name" value="DNA_glycosylase"/>
</dbReference>
<dbReference type="Gene3D" id="1.10.1670.10">
    <property type="entry name" value="Helix-hairpin-Helix base-excision DNA repair enzymes (C-terminal)"/>
    <property type="match status" value="1"/>
</dbReference>
<dbReference type="PANTHER" id="PTHR47203">
    <property type="match status" value="1"/>
</dbReference>
<dbReference type="PANTHER" id="PTHR47203:SF1">
    <property type="entry name" value="HYPOTHETICAL BASE EXCISION DNA REPAIR PROTEIN (EUROFUNG)"/>
    <property type="match status" value="1"/>
</dbReference>
<dbReference type="EMBL" id="JBGBPQ010000016">
    <property type="protein sequence ID" value="KAL1508661.1"/>
    <property type="molecule type" value="Genomic_DNA"/>
</dbReference>
<dbReference type="InterPro" id="IPR003265">
    <property type="entry name" value="HhH-GPD_domain"/>
</dbReference>
<evidence type="ECO:0000256" key="1">
    <source>
        <dbReference type="SAM" id="MobiDB-lite"/>
    </source>
</evidence>
<feature type="compositionally biased region" description="Low complexity" evidence="1">
    <location>
        <begin position="14"/>
        <end position="25"/>
    </location>
</feature>
<comment type="caution">
    <text evidence="3">The sequence shown here is derived from an EMBL/GenBank/DDBJ whole genome shotgun (WGS) entry which is preliminary data.</text>
</comment>